<dbReference type="PANTHER" id="PTHR34777">
    <property type="entry name" value="VQ MOTIF-CONTAINING PROTEIN 10"/>
    <property type="match status" value="1"/>
</dbReference>
<dbReference type="OMA" id="KGMSHEN"/>
<protein>
    <recommendedName>
        <fullName evidence="1">VQ domain-containing protein</fullName>
    </recommendedName>
</protein>
<dbReference type="KEGG" id="cic:CICLE_v10017188mg"/>
<evidence type="ECO:0000259" key="1">
    <source>
        <dbReference type="Pfam" id="PF05678"/>
    </source>
</evidence>
<dbReference type="Gramene" id="ESR62940">
    <property type="protein sequence ID" value="ESR62940"/>
    <property type="gene ID" value="CICLE_v10017188mg"/>
</dbReference>
<dbReference type="InParanoid" id="V4UFJ0"/>
<dbReference type="FunCoup" id="V4UFJ0">
    <property type="interactions" value="120"/>
</dbReference>
<dbReference type="AlphaFoldDB" id="V4UFJ0"/>
<evidence type="ECO:0000313" key="3">
    <source>
        <dbReference type="Proteomes" id="UP000030687"/>
    </source>
</evidence>
<dbReference type="InterPro" id="IPR008889">
    <property type="entry name" value="VQ"/>
</dbReference>
<gene>
    <name evidence="2" type="ORF">CICLE_v10017188mg</name>
</gene>
<name>V4UFJ0_CITCL</name>
<organism evidence="2 3">
    <name type="scientific">Citrus clementina</name>
    <name type="common">Clementine</name>
    <name type="synonym">Citrus deliciosa x Citrus sinensis</name>
    <dbReference type="NCBI Taxonomy" id="85681"/>
    <lineage>
        <taxon>Eukaryota</taxon>
        <taxon>Viridiplantae</taxon>
        <taxon>Streptophyta</taxon>
        <taxon>Embryophyta</taxon>
        <taxon>Tracheophyta</taxon>
        <taxon>Spermatophyta</taxon>
        <taxon>Magnoliopsida</taxon>
        <taxon>eudicotyledons</taxon>
        <taxon>Gunneridae</taxon>
        <taxon>Pentapetalae</taxon>
        <taxon>rosids</taxon>
        <taxon>malvids</taxon>
        <taxon>Sapindales</taxon>
        <taxon>Rutaceae</taxon>
        <taxon>Aurantioideae</taxon>
        <taxon>Citrus</taxon>
    </lineage>
</organism>
<dbReference type="Proteomes" id="UP000030687">
    <property type="component" value="Unassembled WGS sequence"/>
</dbReference>
<dbReference type="OrthoDB" id="691083at2759"/>
<proteinExistence type="predicted"/>
<dbReference type="eggNOG" id="ENOG502S7VE">
    <property type="taxonomic scope" value="Eukaryota"/>
</dbReference>
<accession>V4UFJ0</accession>
<dbReference type="PANTHER" id="PTHR34777:SF25">
    <property type="entry name" value="VQ DOMAIN-CONTAINING PROTEIN"/>
    <property type="match status" value="1"/>
</dbReference>
<keyword evidence="3" id="KW-1185">Reference proteome</keyword>
<evidence type="ECO:0000313" key="2">
    <source>
        <dbReference type="EMBL" id="ESR62940.1"/>
    </source>
</evidence>
<feature type="domain" description="VQ" evidence="1">
    <location>
        <begin position="15"/>
        <end position="39"/>
    </location>
</feature>
<dbReference type="InterPro" id="IPR039608">
    <property type="entry name" value="VQ_1/10"/>
</dbReference>
<dbReference type="Pfam" id="PF05678">
    <property type="entry name" value="VQ"/>
    <property type="match status" value="1"/>
</dbReference>
<sequence>MSSKKQEAVKVVLMDTQYVETDPVSFKSVVQKLTGKDSSVAWIKESNSSSAADSRREVISVEVNKLEGDVVNDDNNNYNVSPVSMLSKGVSFKDLEVNRLIFDLEFPPPEELQWLWAEYNLHY</sequence>
<reference evidence="2 3" key="1">
    <citation type="submission" date="2013-10" db="EMBL/GenBank/DDBJ databases">
        <authorList>
            <consortium name="International Citrus Genome Consortium"/>
            <person name="Jenkins J."/>
            <person name="Schmutz J."/>
            <person name="Prochnik S."/>
            <person name="Rokhsar D."/>
            <person name="Gmitter F."/>
            <person name="Ollitrault P."/>
            <person name="Machado M."/>
            <person name="Talon M."/>
            <person name="Wincker P."/>
            <person name="Jaillon O."/>
            <person name="Morgante M."/>
        </authorList>
    </citation>
    <scope>NUCLEOTIDE SEQUENCE</scope>
    <source>
        <strain evidence="3">cv. Clemenules</strain>
    </source>
</reference>
<dbReference type="EMBL" id="KI536312">
    <property type="protein sequence ID" value="ESR62940.1"/>
    <property type="molecule type" value="Genomic_DNA"/>
</dbReference>